<gene>
    <name evidence="11" type="ORF">FZC79_12740</name>
</gene>
<feature type="transmembrane region" description="Helical" evidence="9">
    <location>
        <begin position="21"/>
        <end position="41"/>
    </location>
</feature>
<evidence type="ECO:0000256" key="5">
    <source>
        <dbReference type="ARBA" id="ARBA00022741"/>
    </source>
</evidence>
<dbReference type="InterPro" id="IPR005467">
    <property type="entry name" value="His_kinase_dom"/>
</dbReference>
<evidence type="ECO:0000256" key="4">
    <source>
        <dbReference type="ARBA" id="ARBA00022679"/>
    </source>
</evidence>
<dbReference type="GO" id="GO:0005524">
    <property type="term" value="F:ATP binding"/>
    <property type="evidence" value="ECO:0007669"/>
    <property type="project" value="UniProtKB-KW"/>
</dbReference>
<feature type="transmembrane region" description="Helical" evidence="9">
    <location>
        <begin position="61"/>
        <end position="77"/>
    </location>
</feature>
<dbReference type="Pfam" id="PF20971">
    <property type="entry name" value="MASE12"/>
    <property type="match status" value="1"/>
</dbReference>
<evidence type="ECO:0000313" key="11">
    <source>
        <dbReference type="EMBL" id="TYR74965.1"/>
    </source>
</evidence>
<evidence type="ECO:0000259" key="10">
    <source>
        <dbReference type="PROSITE" id="PS50109"/>
    </source>
</evidence>
<dbReference type="Gene3D" id="1.10.287.130">
    <property type="match status" value="1"/>
</dbReference>
<accession>A0A5D4KE16</accession>
<keyword evidence="5" id="KW-0547">Nucleotide-binding</keyword>
<dbReference type="InterPro" id="IPR036890">
    <property type="entry name" value="HATPase_C_sf"/>
</dbReference>
<dbReference type="InterPro" id="IPR003594">
    <property type="entry name" value="HATPase_dom"/>
</dbReference>
<keyword evidence="8" id="KW-0902">Two-component regulatory system</keyword>
<keyword evidence="7" id="KW-0067">ATP-binding</keyword>
<evidence type="ECO:0000256" key="1">
    <source>
        <dbReference type="ARBA" id="ARBA00000085"/>
    </source>
</evidence>
<protein>
    <recommendedName>
        <fullName evidence="2">histidine kinase</fullName>
        <ecNumber evidence="2">2.7.13.3</ecNumber>
    </recommendedName>
</protein>
<feature type="transmembrane region" description="Helical" evidence="9">
    <location>
        <begin position="136"/>
        <end position="155"/>
    </location>
</feature>
<dbReference type="Pfam" id="PF02518">
    <property type="entry name" value="HATPase_c"/>
    <property type="match status" value="1"/>
</dbReference>
<dbReference type="SUPFAM" id="SSF55874">
    <property type="entry name" value="ATPase domain of HSP90 chaperone/DNA topoisomerase II/histidine kinase"/>
    <property type="match status" value="1"/>
</dbReference>
<keyword evidence="6 11" id="KW-0418">Kinase</keyword>
<dbReference type="AlphaFoldDB" id="A0A5D4KE16"/>
<evidence type="ECO:0000256" key="9">
    <source>
        <dbReference type="SAM" id="Phobius"/>
    </source>
</evidence>
<evidence type="ECO:0000256" key="2">
    <source>
        <dbReference type="ARBA" id="ARBA00012438"/>
    </source>
</evidence>
<keyword evidence="9" id="KW-0812">Transmembrane</keyword>
<dbReference type="PRINTS" id="PR00344">
    <property type="entry name" value="BCTRLSENSOR"/>
</dbReference>
<keyword evidence="9" id="KW-1133">Transmembrane helix</keyword>
<keyword evidence="4" id="KW-0808">Transferase</keyword>
<dbReference type="InterPro" id="IPR003661">
    <property type="entry name" value="HisK_dim/P_dom"/>
</dbReference>
<dbReference type="EC" id="2.7.13.3" evidence="2"/>
<feature type="transmembrane region" description="Helical" evidence="9">
    <location>
        <begin position="89"/>
        <end position="107"/>
    </location>
</feature>
<dbReference type="PANTHER" id="PTHR43065">
    <property type="entry name" value="SENSOR HISTIDINE KINASE"/>
    <property type="match status" value="1"/>
</dbReference>
<evidence type="ECO:0000256" key="8">
    <source>
        <dbReference type="ARBA" id="ARBA00023012"/>
    </source>
</evidence>
<dbReference type="CDD" id="cd00082">
    <property type="entry name" value="HisKA"/>
    <property type="match status" value="1"/>
</dbReference>
<dbReference type="GO" id="GO:0000155">
    <property type="term" value="F:phosphorelay sensor kinase activity"/>
    <property type="evidence" value="ECO:0007669"/>
    <property type="project" value="InterPro"/>
</dbReference>
<feature type="transmembrane region" description="Helical" evidence="9">
    <location>
        <begin position="161"/>
        <end position="182"/>
    </location>
</feature>
<dbReference type="Proteomes" id="UP000323317">
    <property type="component" value="Unassembled WGS sequence"/>
</dbReference>
<evidence type="ECO:0000256" key="3">
    <source>
        <dbReference type="ARBA" id="ARBA00022553"/>
    </source>
</evidence>
<dbReference type="RefSeq" id="WP_148947180.1">
    <property type="nucleotide sequence ID" value="NZ_VTEH01000009.1"/>
</dbReference>
<dbReference type="PANTHER" id="PTHR43065:SF34">
    <property type="entry name" value="SPORULATION KINASE A"/>
    <property type="match status" value="1"/>
</dbReference>
<reference evidence="11 12" key="1">
    <citation type="submission" date="2019-08" db="EMBL/GenBank/DDBJ databases">
        <title>Bacillus genomes from the desert of Cuatro Cienegas, Coahuila.</title>
        <authorList>
            <person name="Olmedo-Alvarez G."/>
        </authorList>
    </citation>
    <scope>NUCLEOTIDE SEQUENCE [LARGE SCALE GENOMIC DNA]</scope>
    <source>
        <strain evidence="11 12">CH40_1T</strain>
    </source>
</reference>
<evidence type="ECO:0000256" key="6">
    <source>
        <dbReference type="ARBA" id="ARBA00022777"/>
    </source>
</evidence>
<dbReference type="SMART" id="SM00387">
    <property type="entry name" value="HATPase_c"/>
    <property type="match status" value="1"/>
</dbReference>
<evidence type="ECO:0000256" key="7">
    <source>
        <dbReference type="ARBA" id="ARBA00022840"/>
    </source>
</evidence>
<proteinExistence type="predicted"/>
<keyword evidence="9" id="KW-0472">Membrane</keyword>
<sequence>MNKQKQSNKSFFLEGEEIKALRLFLALFYICLIIYDVFYYYLLPYLSERNSFGLPDGGLGFWYHLIFILFLPISMYLNKIGKIFAVKYFYLFGFLTVDIVNNILIQLENSNSVLGIGNAVELVFILFSPLFINKRFFWYTSAGFIFKYALLAVIFQHGSMVLAIFLYGIFSLISFIILNRYISNMKTRIKMNDELRHAEKLAAVGRFATSISHEVRNPLASLKGFTQLQHEKHPEDGEYYTIMTNEIERISSLLDDLLVIGKPKGMNFEMQDINEVIDYVLKVMDSDAKNQDVSFFRETDSDLPMLECDAKHVKQVLINLIKNGMEAMPFGGEVAIKAEMPNSEMIKLTIKDGGQGISKENLAHLGTPFHTTKSDGTGLGLMVSFKIIEEHHGSIQYESEEGKGTIVSVSLPVKQPNY</sequence>
<keyword evidence="3" id="KW-0597">Phosphoprotein</keyword>
<comment type="caution">
    <text evidence="11">The sequence shown here is derived from an EMBL/GenBank/DDBJ whole genome shotgun (WGS) entry which is preliminary data.</text>
</comment>
<dbReference type="PROSITE" id="PS50109">
    <property type="entry name" value="HIS_KIN"/>
    <property type="match status" value="1"/>
</dbReference>
<dbReference type="SMART" id="SM00388">
    <property type="entry name" value="HisKA"/>
    <property type="match status" value="1"/>
</dbReference>
<feature type="transmembrane region" description="Helical" evidence="9">
    <location>
        <begin position="113"/>
        <end position="131"/>
    </location>
</feature>
<dbReference type="Gene3D" id="3.30.565.10">
    <property type="entry name" value="Histidine kinase-like ATPase, C-terminal domain"/>
    <property type="match status" value="1"/>
</dbReference>
<comment type="catalytic activity">
    <reaction evidence="1">
        <text>ATP + protein L-histidine = ADP + protein N-phospho-L-histidine.</text>
        <dbReference type="EC" id="2.7.13.3"/>
    </reaction>
</comment>
<dbReference type="Pfam" id="PF00512">
    <property type="entry name" value="HisKA"/>
    <property type="match status" value="1"/>
</dbReference>
<dbReference type="EMBL" id="VTEH01000009">
    <property type="protein sequence ID" value="TYR74965.1"/>
    <property type="molecule type" value="Genomic_DNA"/>
</dbReference>
<evidence type="ECO:0000313" key="12">
    <source>
        <dbReference type="Proteomes" id="UP000323317"/>
    </source>
</evidence>
<dbReference type="InterPro" id="IPR048436">
    <property type="entry name" value="MASE12"/>
</dbReference>
<dbReference type="InterPro" id="IPR004358">
    <property type="entry name" value="Sig_transdc_His_kin-like_C"/>
</dbReference>
<organism evidence="11 12">
    <name type="scientific">Rossellomorea vietnamensis</name>
    <dbReference type="NCBI Taxonomy" id="218284"/>
    <lineage>
        <taxon>Bacteria</taxon>
        <taxon>Bacillati</taxon>
        <taxon>Bacillota</taxon>
        <taxon>Bacilli</taxon>
        <taxon>Bacillales</taxon>
        <taxon>Bacillaceae</taxon>
        <taxon>Rossellomorea</taxon>
    </lineage>
</organism>
<dbReference type="InterPro" id="IPR036097">
    <property type="entry name" value="HisK_dim/P_sf"/>
</dbReference>
<dbReference type="SUPFAM" id="SSF47384">
    <property type="entry name" value="Homodimeric domain of signal transducing histidine kinase"/>
    <property type="match status" value="1"/>
</dbReference>
<feature type="domain" description="Histidine kinase" evidence="10">
    <location>
        <begin position="210"/>
        <end position="415"/>
    </location>
</feature>
<name>A0A5D4KE16_9BACI</name>